<keyword evidence="6" id="KW-1185">Reference proteome</keyword>
<dbReference type="AlphaFoldDB" id="A0A3E4MKJ1"/>
<dbReference type="NCBIfam" id="TIGR03779">
    <property type="entry name" value="Bac_Flav_CT_M"/>
    <property type="match status" value="1"/>
</dbReference>
<proteinExistence type="predicted"/>
<evidence type="ECO:0000256" key="3">
    <source>
        <dbReference type="SAM" id="Phobius"/>
    </source>
</evidence>
<protein>
    <submittedName>
        <fullName evidence="5">Conjugative transposon protein TraM</fullName>
    </submittedName>
</protein>
<feature type="compositionally biased region" description="Low complexity" evidence="2">
    <location>
        <begin position="110"/>
        <end position="124"/>
    </location>
</feature>
<dbReference type="RefSeq" id="WP_117674177.1">
    <property type="nucleotide sequence ID" value="NZ_CABOGR010000054.1"/>
</dbReference>
<reference evidence="5 6" key="1">
    <citation type="submission" date="2018-08" db="EMBL/GenBank/DDBJ databases">
        <title>A genome reference for cultivated species of the human gut microbiota.</title>
        <authorList>
            <person name="Zou Y."/>
            <person name="Xue W."/>
            <person name="Luo G."/>
        </authorList>
    </citation>
    <scope>NUCLEOTIDE SEQUENCE [LARGE SCALE GENOMIC DNA]</scope>
    <source>
        <strain evidence="5 6">TF10-3AC</strain>
    </source>
</reference>
<feature type="transmembrane region" description="Helical" evidence="3">
    <location>
        <begin position="20"/>
        <end position="38"/>
    </location>
</feature>
<evidence type="ECO:0000313" key="6">
    <source>
        <dbReference type="Proteomes" id="UP000260862"/>
    </source>
</evidence>
<feature type="region of interest" description="Disordered" evidence="2">
    <location>
        <begin position="94"/>
        <end position="130"/>
    </location>
</feature>
<keyword evidence="3" id="KW-0472">Membrane</keyword>
<dbReference type="Pfam" id="PF12508">
    <property type="entry name" value="Transposon_TraM"/>
    <property type="match status" value="1"/>
</dbReference>
<dbReference type="InterPro" id="IPR055407">
    <property type="entry name" value="TraM_C"/>
</dbReference>
<keyword evidence="3" id="KW-1133">Transmembrane helix</keyword>
<feature type="domain" description="Conjugative transposon TraM C-terminal" evidence="4">
    <location>
        <begin position="272"/>
        <end position="420"/>
    </location>
</feature>
<dbReference type="EMBL" id="QSQT01000054">
    <property type="protein sequence ID" value="RGK50231.1"/>
    <property type="molecule type" value="Genomic_DNA"/>
</dbReference>
<evidence type="ECO:0000256" key="2">
    <source>
        <dbReference type="SAM" id="MobiDB-lite"/>
    </source>
</evidence>
<organism evidence="5 6">
    <name type="scientific">Phocaeicola plebeius</name>
    <dbReference type="NCBI Taxonomy" id="310297"/>
    <lineage>
        <taxon>Bacteria</taxon>
        <taxon>Pseudomonadati</taxon>
        <taxon>Bacteroidota</taxon>
        <taxon>Bacteroidia</taxon>
        <taxon>Bacteroidales</taxon>
        <taxon>Bacteroidaceae</taxon>
        <taxon>Phocaeicola</taxon>
    </lineage>
</organism>
<keyword evidence="3" id="KW-0812">Transmembrane</keyword>
<evidence type="ECO:0000313" key="5">
    <source>
        <dbReference type="EMBL" id="RGK50231.1"/>
    </source>
</evidence>
<comment type="caution">
    <text evidence="5">The sequence shown here is derived from an EMBL/GenBank/DDBJ whole genome shotgun (WGS) entry which is preliminary data.</text>
</comment>
<name>A0A3E4MKJ1_9BACT</name>
<evidence type="ECO:0000256" key="1">
    <source>
        <dbReference type="SAM" id="Coils"/>
    </source>
</evidence>
<feature type="coiled-coil region" evidence="1">
    <location>
        <begin position="146"/>
        <end position="187"/>
    </location>
</feature>
<sequence>MSSDKSKGTDLIKKEKAKKALVFGGLGILFLASMYLIFAPTDADKEKEALQSGLNVNIPQATDNKLTDDKQKAYEFSSDEKKNKDRERAIGTLAEMYSSENTNKPDTENSNKSNTTVNNNNESSSHIDRSVREYQAASQAVSNFYENDYDYEKEQMREELEYLRQELKDMEESQSEEEKQLELLEKSYQMASKYLPTNMNTQTSVSDTTNKSHISSTFNGQSMEVLPASKPVVSSLIQPMTDEEFTKEYSKERNMSFITPTANRDNSQKNTIACKVDRTTTIRDNETLQLRLLESVRICENIIPRNALLTAKSKLSGNRMMLYVTTIELGENIYPVKLTAYDMDGLEGVFIPGSDEIDALKEVGANVGGSVGTSFTFSSSAKDQIISDAARGLMQGTSNYLVKKIRTIKVTFKSGHRLMLMPTK</sequence>
<gene>
    <name evidence="5" type="primary">traM</name>
    <name evidence="5" type="ORF">DXD04_16285</name>
</gene>
<evidence type="ECO:0000259" key="4">
    <source>
        <dbReference type="Pfam" id="PF12508"/>
    </source>
</evidence>
<dbReference type="InterPro" id="IPR022187">
    <property type="entry name" value="Conjug_transposon_TraM"/>
</dbReference>
<accession>A0A3E4MKJ1</accession>
<keyword evidence="1" id="KW-0175">Coiled coil</keyword>
<dbReference type="Proteomes" id="UP000260862">
    <property type="component" value="Unassembled WGS sequence"/>
</dbReference>